<gene>
    <name evidence="2" type="ORF">Hamer_G000768</name>
</gene>
<feature type="region of interest" description="Disordered" evidence="1">
    <location>
        <begin position="138"/>
        <end position="214"/>
    </location>
</feature>
<comment type="caution">
    <text evidence="2">The sequence shown here is derived from an EMBL/GenBank/DDBJ whole genome shotgun (WGS) entry which is preliminary data.</text>
</comment>
<feature type="compositionally biased region" description="Polar residues" evidence="1">
    <location>
        <begin position="542"/>
        <end position="552"/>
    </location>
</feature>
<evidence type="ECO:0000256" key="1">
    <source>
        <dbReference type="SAM" id="MobiDB-lite"/>
    </source>
</evidence>
<feature type="compositionally biased region" description="Polar residues" evidence="1">
    <location>
        <begin position="819"/>
        <end position="831"/>
    </location>
</feature>
<proteinExistence type="predicted"/>
<dbReference type="Proteomes" id="UP000747542">
    <property type="component" value="Unassembled WGS sequence"/>
</dbReference>
<feature type="compositionally biased region" description="Polar residues" evidence="1">
    <location>
        <begin position="141"/>
        <end position="151"/>
    </location>
</feature>
<keyword evidence="3" id="KW-1185">Reference proteome</keyword>
<evidence type="ECO:0000313" key="3">
    <source>
        <dbReference type="Proteomes" id="UP000747542"/>
    </source>
</evidence>
<dbReference type="AlphaFoldDB" id="A0A8J5N249"/>
<evidence type="ECO:0000313" key="2">
    <source>
        <dbReference type="EMBL" id="KAG7171847.1"/>
    </source>
</evidence>
<reference evidence="2" key="1">
    <citation type="journal article" date="2021" name="Sci. Adv.">
        <title>The American lobster genome reveals insights on longevity, neural, and immune adaptations.</title>
        <authorList>
            <person name="Polinski J.M."/>
            <person name="Zimin A.V."/>
            <person name="Clark K.F."/>
            <person name="Kohn A.B."/>
            <person name="Sadowski N."/>
            <person name="Timp W."/>
            <person name="Ptitsyn A."/>
            <person name="Khanna P."/>
            <person name="Romanova D.Y."/>
            <person name="Williams P."/>
            <person name="Greenwood S.J."/>
            <person name="Moroz L.L."/>
            <person name="Walt D.R."/>
            <person name="Bodnar A.G."/>
        </authorList>
    </citation>
    <scope>NUCLEOTIDE SEQUENCE</scope>
    <source>
        <strain evidence="2">GMGI-L3</strain>
    </source>
</reference>
<sequence>MYQLGEKVAVPADEYDSVIEELTEDIIQNNHKCYSSIIDKYICLSHGLTPPPTGTEGSQSKLTQRRSLLKFLVEHKPDYSISSKSFKTSNNFECSTSTNPVTEKDFAEEVEETLNSRKIQLGLPENYQLEEEMDVDYGTDSLPSDCQITQNRNDRKIPNYKKNEKENDLQEKKNRHLQDTSESSKKLMKVKSTENAPGKNGHSQRRNCGKAVSQQTEIPVRDIIKKHINCKNNYVSDSTMRKLRAQKKYNQIKNLDDIVQPEIENKDNLAVEKTGCGNNDTATPLKKLIQVRPNNFKIVLLESADAVIIPHLGHYEKKKLAKSMNNISDRNNLPLFSVTFCKNTKEKVPHSLRNFPDAAAKQPVTNKACQEESEMESTLKERGNSCQVRRSKRLKIKLDEKQKTTEDENVHHEHLSPEVKTQHKQVTETHSSPENKLLVFKEVIGKRRGRLKEYCKQDEGRLQATSMKVVSSAEVVEKDSVNAKIMLPCPPPPPKNVNLQRQTILSHESKPLTIRKCTVQIQVLNESHIKQQNDSKKENSTHSEGTLPTLSTKAVREIHNERHELTKNAPSEEHQNDKIVVVNLPKESKTEISSLSLRQGASQPRNKGRLVLNRKLSHSRSCIVFQMRDGNKEKRKRFDILENSLDEKNEILPEEEAVNNTKSQVEISILKPSKTSSCIKRVICQDSHNIHSFLSNKGEKRKLGSRQGWHESQEESIITGINAVKKKRCHSPTHIGAQKISERGRFPDISSIVEDSTLPVSPSSKARKQKVLSALTSVDSGISISQNEYIRGASETFEGKSHKYSGYHESSHMERSKKSLQNQAHKNSQSFWDIDSDEGMETQAQNSTLDRKTQSNEVQHAASSTSQRSKESLADTISCSPNYTILGGERWLAAVKAMIPHKKVL</sequence>
<protein>
    <submittedName>
        <fullName evidence="2">Uncharacterized protein</fullName>
    </submittedName>
</protein>
<name>A0A8J5N249_HOMAM</name>
<feature type="region of interest" description="Disordered" evidence="1">
    <location>
        <begin position="400"/>
        <end position="432"/>
    </location>
</feature>
<dbReference type="EMBL" id="JAHLQT010011632">
    <property type="protein sequence ID" value="KAG7171847.1"/>
    <property type="molecule type" value="Genomic_DNA"/>
</dbReference>
<accession>A0A8J5N249</accession>
<feature type="compositionally biased region" description="Basic and acidic residues" evidence="1">
    <location>
        <begin position="152"/>
        <end position="185"/>
    </location>
</feature>
<feature type="region of interest" description="Disordered" evidence="1">
    <location>
        <begin position="801"/>
        <end position="874"/>
    </location>
</feature>
<feature type="region of interest" description="Disordered" evidence="1">
    <location>
        <begin position="529"/>
        <end position="553"/>
    </location>
</feature>
<feature type="compositionally biased region" description="Polar residues" evidence="1">
    <location>
        <begin position="855"/>
        <end position="867"/>
    </location>
</feature>
<organism evidence="2 3">
    <name type="scientific">Homarus americanus</name>
    <name type="common">American lobster</name>
    <dbReference type="NCBI Taxonomy" id="6706"/>
    <lineage>
        <taxon>Eukaryota</taxon>
        <taxon>Metazoa</taxon>
        <taxon>Ecdysozoa</taxon>
        <taxon>Arthropoda</taxon>
        <taxon>Crustacea</taxon>
        <taxon>Multicrustacea</taxon>
        <taxon>Malacostraca</taxon>
        <taxon>Eumalacostraca</taxon>
        <taxon>Eucarida</taxon>
        <taxon>Decapoda</taxon>
        <taxon>Pleocyemata</taxon>
        <taxon>Astacidea</taxon>
        <taxon>Nephropoidea</taxon>
        <taxon>Nephropidae</taxon>
        <taxon>Homarus</taxon>
    </lineage>
</organism>
<feature type="compositionally biased region" description="Basic and acidic residues" evidence="1">
    <location>
        <begin position="529"/>
        <end position="541"/>
    </location>
</feature>